<dbReference type="PROSITE" id="PS51257">
    <property type="entry name" value="PROKAR_LIPOPROTEIN"/>
    <property type="match status" value="1"/>
</dbReference>
<feature type="domain" description="RagB/SusD" evidence="6">
    <location>
        <begin position="287"/>
        <end position="609"/>
    </location>
</feature>
<keyword evidence="10" id="KW-1185">Reference proteome</keyword>
<dbReference type="AlphaFoldDB" id="A0AAW7JF22"/>
<dbReference type="Gene3D" id="1.25.40.390">
    <property type="match status" value="1"/>
</dbReference>
<evidence type="ECO:0000256" key="5">
    <source>
        <dbReference type="ARBA" id="ARBA00023237"/>
    </source>
</evidence>
<keyword evidence="3" id="KW-0732">Signal</keyword>
<evidence type="ECO:0000313" key="9">
    <source>
        <dbReference type="EMBL" id="MDN0024152.1"/>
    </source>
</evidence>
<evidence type="ECO:0000256" key="4">
    <source>
        <dbReference type="ARBA" id="ARBA00023136"/>
    </source>
</evidence>
<proteinExistence type="inferred from homology"/>
<dbReference type="InterPro" id="IPR033985">
    <property type="entry name" value="SusD-like_N"/>
</dbReference>
<accession>A0AAW7JF22</accession>
<name>A0AAW7JF22_9BACT</name>
<evidence type="ECO:0000313" key="10">
    <source>
        <dbReference type="Proteomes" id="UP001167831"/>
    </source>
</evidence>
<keyword evidence="5" id="KW-0998">Cell outer membrane</keyword>
<dbReference type="InterPro" id="IPR012944">
    <property type="entry name" value="SusD_RagB_dom"/>
</dbReference>
<evidence type="ECO:0000313" key="8">
    <source>
        <dbReference type="EMBL" id="MDN0021656.1"/>
    </source>
</evidence>
<sequence length="610" mass="69057">MKTKHIFVTALAAITLSSCNGFLDQDPDSIYPDEVVFGDANMIESVLSNLYSRVNYGMNLNDSYSFTYIDEAAKMDGGPDERSTYEDNLWRVYDYEFVRDCNQFLAGLKKSSALSEAAKKPLEGEVRFLRAWCYFNMVRSLGGVPLMGDEVFAYNGPQDVGKLTRKRSTEAECYDYIISECKAAAEIMSTSTNTHSARANKWTALMLEARAAVYAGSLAKYNNKLDRPIKTAGGEVGIPANLSEGYYKTALAAARDVVKNSPYSLQDTKENKGENFYNAVCIKDNNTEVIWSRDYDSPTSTVSFSNANIPSQFKEDIDNSYAGPTLNMVEMFEPLQTDKPGEGEPVKTKNADGSPVFYKTASAPFDSRDPRLYGSVLYPGGKFRGAPCLLQAGQAYQENGVWKFRTGDLNSVDADGNVITSINGPKYSNQQFINKTGFYFRKFLDESAGSSLRNGARSDMWWVYFRMSEAYLIACEASFELGDNSALTYINAVRKRAGVQPLTTVTFDNIVHENAVEFAFEFHRWWDLKRWRLADKIFNGNSSDRRARHRMLWPYLVVDPGNPHNGEWMFVEDFYWMSPNARYFQAKNYYNFIDNSWLDKNPLLVKNPYQ</sequence>
<dbReference type="SUPFAM" id="SSF48452">
    <property type="entry name" value="TPR-like"/>
    <property type="match status" value="1"/>
</dbReference>
<evidence type="ECO:0000259" key="7">
    <source>
        <dbReference type="Pfam" id="PF14322"/>
    </source>
</evidence>
<reference evidence="9" key="2">
    <citation type="submission" date="2023-08" db="EMBL/GenBank/DDBJ databases">
        <title>Identification and characterization of horizontal gene transfer across gut microbiota members of farm animals based on homology search.</title>
        <authorList>
            <person name="Schwarzerova J."/>
            <person name="Nykrynova M."/>
            <person name="Jureckova K."/>
            <person name="Cejkova D."/>
            <person name="Rychlik I."/>
        </authorList>
    </citation>
    <scope>NUCLEOTIDE SEQUENCE</scope>
    <source>
        <strain evidence="9">ET15</strain>
        <strain evidence="8">ET37</strain>
    </source>
</reference>
<evidence type="ECO:0000313" key="11">
    <source>
        <dbReference type="Proteomes" id="UP001168478"/>
    </source>
</evidence>
<keyword evidence="4" id="KW-0472">Membrane</keyword>
<dbReference type="EMBL" id="JAUEIF010000001">
    <property type="protein sequence ID" value="MDN0024152.1"/>
    <property type="molecule type" value="Genomic_DNA"/>
</dbReference>
<dbReference type="EMBL" id="JAUEIE010000001">
    <property type="protein sequence ID" value="MDN0021656.1"/>
    <property type="molecule type" value="Genomic_DNA"/>
</dbReference>
<evidence type="ECO:0000256" key="1">
    <source>
        <dbReference type="ARBA" id="ARBA00004442"/>
    </source>
</evidence>
<feature type="domain" description="SusD-like N-terminal" evidence="7">
    <location>
        <begin position="22"/>
        <end position="210"/>
    </location>
</feature>
<comment type="similarity">
    <text evidence="2">Belongs to the SusD family.</text>
</comment>
<organism evidence="9 11">
    <name type="scientific">Leyella lascolaii</name>
    <dbReference type="NCBI Taxonomy" id="1776379"/>
    <lineage>
        <taxon>Bacteria</taxon>
        <taxon>Pseudomonadati</taxon>
        <taxon>Bacteroidota</taxon>
        <taxon>Bacteroidia</taxon>
        <taxon>Bacteroidales</taxon>
        <taxon>Prevotellaceae</taxon>
        <taxon>Leyella</taxon>
    </lineage>
</organism>
<dbReference type="RefSeq" id="WP_289824470.1">
    <property type="nucleotide sequence ID" value="NZ_JAUEIE010000001.1"/>
</dbReference>
<dbReference type="Proteomes" id="UP001168478">
    <property type="component" value="Unassembled WGS sequence"/>
</dbReference>
<dbReference type="Pfam" id="PF07980">
    <property type="entry name" value="SusD_RagB"/>
    <property type="match status" value="1"/>
</dbReference>
<comment type="caution">
    <text evidence="9">The sequence shown here is derived from an EMBL/GenBank/DDBJ whole genome shotgun (WGS) entry which is preliminary data.</text>
</comment>
<comment type="subcellular location">
    <subcellularLocation>
        <location evidence="1">Cell outer membrane</location>
    </subcellularLocation>
</comment>
<dbReference type="InterPro" id="IPR011990">
    <property type="entry name" value="TPR-like_helical_dom_sf"/>
</dbReference>
<gene>
    <name evidence="8" type="ORF">QVN81_01270</name>
    <name evidence="9" type="ORF">QVN84_01260</name>
</gene>
<dbReference type="Proteomes" id="UP001167831">
    <property type="component" value="Unassembled WGS sequence"/>
</dbReference>
<dbReference type="Pfam" id="PF14322">
    <property type="entry name" value="SusD-like_3"/>
    <property type="match status" value="1"/>
</dbReference>
<reference evidence="9" key="1">
    <citation type="submission" date="2023-06" db="EMBL/GenBank/DDBJ databases">
        <authorList>
            <person name="Zeman M."/>
            <person name="Kubasova T."/>
            <person name="Jahodarova E."/>
            <person name="Nykrynova M."/>
            <person name="Rychlik I."/>
        </authorList>
    </citation>
    <scope>NUCLEOTIDE SEQUENCE</scope>
    <source>
        <strain evidence="9">ET15</strain>
        <strain evidence="8">ET37</strain>
    </source>
</reference>
<evidence type="ECO:0000259" key="6">
    <source>
        <dbReference type="Pfam" id="PF07980"/>
    </source>
</evidence>
<dbReference type="GO" id="GO:0009279">
    <property type="term" value="C:cell outer membrane"/>
    <property type="evidence" value="ECO:0007669"/>
    <property type="project" value="UniProtKB-SubCell"/>
</dbReference>
<protein>
    <submittedName>
        <fullName evidence="9">RagB/SusD family nutrient uptake outer membrane protein</fullName>
    </submittedName>
</protein>
<evidence type="ECO:0000256" key="2">
    <source>
        <dbReference type="ARBA" id="ARBA00006275"/>
    </source>
</evidence>
<evidence type="ECO:0000256" key="3">
    <source>
        <dbReference type="ARBA" id="ARBA00022729"/>
    </source>
</evidence>